<feature type="domain" description="Carbohydrate kinase FGGY N-terminal" evidence="11">
    <location>
        <begin position="5"/>
        <end position="230"/>
    </location>
</feature>
<dbReference type="InterPro" id="IPR018485">
    <property type="entry name" value="FGGY_C"/>
</dbReference>
<organism evidence="13 14">
    <name type="scientific">Fimbriimonas ginsengisoli Gsoil 348</name>
    <dbReference type="NCBI Taxonomy" id="661478"/>
    <lineage>
        <taxon>Bacteria</taxon>
        <taxon>Bacillati</taxon>
        <taxon>Armatimonadota</taxon>
        <taxon>Fimbriimonadia</taxon>
        <taxon>Fimbriimonadales</taxon>
        <taxon>Fimbriimonadaceae</taxon>
        <taxon>Fimbriimonas</taxon>
    </lineage>
</organism>
<dbReference type="InterPro" id="IPR050406">
    <property type="entry name" value="FGGY_Carb_Kinase"/>
</dbReference>
<evidence type="ECO:0000256" key="1">
    <source>
        <dbReference type="ARBA" id="ARBA00009156"/>
    </source>
</evidence>
<evidence type="ECO:0000256" key="8">
    <source>
        <dbReference type="HAMAP-Rule" id="MF_02220"/>
    </source>
</evidence>
<proteinExistence type="inferred from homology"/>
<dbReference type="HOGENOM" id="CLU_009281_3_0_0"/>
<dbReference type="Gene3D" id="3.30.420.40">
    <property type="match status" value="2"/>
</dbReference>
<dbReference type="PROSITE" id="PS00445">
    <property type="entry name" value="FGGY_KINASES_2"/>
    <property type="match status" value="1"/>
</dbReference>
<comment type="function">
    <text evidence="8">Catalyzes the phosphorylation of D-xylulose to D-xylulose 5-phosphate.</text>
</comment>
<reference evidence="13 14" key="1">
    <citation type="journal article" date="2014" name="PLoS ONE">
        <title>The first complete genome sequence of the class fimbriimonadia in the phylum armatimonadetes.</title>
        <authorList>
            <person name="Hu Z.Y."/>
            <person name="Wang Y.Z."/>
            <person name="Im W.T."/>
            <person name="Wang S.Y."/>
            <person name="Zhao G.P."/>
            <person name="Zheng H.J."/>
            <person name="Quan Z.X."/>
        </authorList>
    </citation>
    <scope>NUCLEOTIDE SEQUENCE [LARGE SCALE GENOMIC DNA]</scope>
    <source>
        <strain evidence="13">Gsoil 348</strain>
    </source>
</reference>
<evidence type="ECO:0000313" key="14">
    <source>
        <dbReference type="Proteomes" id="UP000027982"/>
    </source>
</evidence>
<keyword evidence="3 8" id="KW-0808">Transferase</keyword>
<dbReference type="Pfam" id="PF02782">
    <property type="entry name" value="FGGY_C"/>
    <property type="match status" value="1"/>
</dbReference>
<gene>
    <name evidence="8 10" type="primary">xylB</name>
    <name evidence="13" type="ORF">OP10G_1265</name>
</gene>
<dbReference type="HAMAP" id="MF_02220">
    <property type="entry name" value="XylB"/>
    <property type="match status" value="1"/>
</dbReference>
<dbReference type="PIRSF" id="PIRSF000538">
    <property type="entry name" value="GlpK"/>
    <property type="match status" value="1"/>
</dbReference>
<dbReference type="GO" id="GO:0004856">
    <property type="term" value="F:D-xylulokinase activity"/>
    <property type="evidence" value="ECO:0007669"/>
    <property type="project" value="UniProtKB-UniRule"/>
</dbReference>
<evidence type="ECO:0000259" key="12">
    <source>
        <dbReference type="Pfam" id="PF02782"/>
    </source>
</evidence>
<dbReference type="eggNOG" id="COG1070">
    <property type="taxonomic scope" value="Bacteria"/>
</dbReference>
<evidence type="ECO:0000256" key="6">
    <source>
        <dbReference type="ARBA" id="ARBA00022840"/>
    </source>
</evidence>
<accession>A0A068NM50</accession>
<dbReference type="EMBL" id="CP007139">
    <property type="protein sequence ID" value="AIE84633.1"/>
    <property type="molecule type" value="Genomic_DNA"/>
</dbReference>
<dbReference type="KEGG" id="fgi:OP10G_1265"/>
<evidence type="ECO:0000256" key="7">
    <source>
        <dbReference type="ARBA" id="ARBA00023277"/>
    </source>
</evidence>
<feature type="domain" description="Carbohydrate kinase FGGY C-terminal" evidence="12">
    <location>
        <begin position="240"/>
        <end position="422"/>
    </location>
</feature>
<keyword evidence="14" id="KW-1185">Reference proteome</keyword>
<dbReference type="PANTHER" id="PTHR43095">
    <property type="entry name" value="SUGAR KINASE"/>
    <property type="match status" value="1"/>
</dbReference>
<dbReference type="GO" id="GO:0005524">
    <property type="term" value="F:ATP binding"/>
    <property type="evidence" value="ECO:0007669"/>
    <property type="project" value="UniProtKB-UniRule"/>
</dbReference>
<feature type="binding site" evidence="8">
    <location>
        <begin position="74"/>
        <end position="75"/>
    </location>
    <ligand>
        <name>substrate</name>
    </ligand>
</feature>
<dbReference type="Proteomes" id="UP000027982">
    <property type="component" value="Chromosome"/>
</dbReference>
<dbReference type="PANTHER" id="PTHR43095:SF5">
    <property type="entry name" value="XYLULOSE KINASE"/>
    <property type="match status" value="1"/>
</dbReference>
<comment type="catalytic activity">
    <reaction evidence="8 10">
        <text>D-xylulose + ATP = D-xylulose 5-phosphate + ADP + H(+)</text>
        <dbReference type="Rhea" id="RHEA:10964"/>
        <dbReference type="ChEBI" id="CHEBI:15378"/>
        <dbReference type="ChEBI" id="CHEBI:17140"/>
        <dbReference type="ChEBI" id="CHEBI:30616"/>
        <dbReference type="ChEBI" id="CHEBI:57737"/>
        <dbReference type="ChEBI" id="CHEBI:456216"/>
        <dbReference type="EC" id="2.7.1.17"/>
    </reaction>
</comment>
<dbReference type="InterPro" id="IPR018484">
    <property type="entry name" value="FGGY_N"/>
</dbReference>
<dbReference type="CDD" id="cd07808">
    <property type="entry name" value="ASKHA_NBD_FGGY_EcXK-like"/>
    <property type="match status" value="1"/>
</dbReference>
<dbReference type="NCBIfam" id="TIGR01312">
    <property type="entry name" value="XylB"/>
    <property type="match status" value="1"/>
</dbReference>
<dbReference type="RefSeq" id="WP_025226745.1">
    <property type="nucleotide sequence ID" value="NZ_CP007139.1"/>
</dbReference>
<dbReference type="Pfam" id="PF00370">
    <property type="entry name" value="FGGY_N"/>
    <property type="match status" value="1"/>
</dbReference>
<evidence type="ECO:0000313" key="13">
    <source>
        <dbReference type="EMBL" id="AIE84633.1"/>
    </source>
</evidence>
<evidence type="ECO:0000256" key="5">
    <source>
        <dbReference type="ARBA" id="ARBA00022777"/>
    </source>
</evidence>
<feature type="active site" description="Proton acceptor" evidence="8">
    <location>
        <position position="223"/>
    </location>
</feature>
<keyword evidence="2 8" id="KW-0859">Xylose metabolism</keyword>
<comment type="similarity">
    <text evidence="1 8 9">Belongs to the FGGY kinase family.</text>
</comment>
<dbReference type="STRING" id="661478.OP10G_1265"/>
<evidence type="ECO:0000259" key="11">
    <source>
        <dbReference type="Pfam" id="PF00370"/>
    </source>
</evidence>
<dbReference type="OrthoDB" id="9805576at2"/>
<dbReference type="EC" id="2.7.1.17" evidence="8 10"/>
<sequence>MPKLLGIDVGTSGCKVLLIDETGRVLKEASAEYPLSVPQPLWSEQNPEDWWIGVQKCLAEIGEKPDAIGVTGQMHGAVFLDENDEVIRPAILWNDQRTAEECREIDNSVGPDRVRQITCNPPLTGFQAPKILWLRNNELSNYQRIRTVLLPKDYIRFKLTGDKATEVSDASGTGLLDVPRRAWSAEMMARLEIDASLFPTCFESHEITGRTAEGIPVVGGGGDQAAGAVGTGAVRPGVISVSLGTSGVVFTAIDAPNYDPRGAAHTFCHANRAWHAMGVMLSCGGALRWYRDTLARGGYDEIAKEAAEAPVGSDGLTFLPYLTGERCPHNDPLARGAFAGITLGHTRSHFSRALFEGISFGLLEGMDLLRGLGATAAEIRVTSGGAKSRFWLQMLADMFGTPCVTLQSDEGPAFGAAILAGVGIGVWPDVKTACDQVVRVKDRVEPGVADYGVAYARYRSLYEATRPWGHEIAS</sequence>
<evidence type="ECO:0000256" key="2">
    <source>
        <dbReference type="ARBA" id="ARBA00022629"/>
    </source>
</evidence>
<evidence type="ECO:0000256" key="4">
    <source>
        <dbReference type="ARBA" id="ARBA00022741"/>
    </source>
</evidence>
<keyword evidence="6 8" id="KW-0067">ATP-binding</keyword>
<dbReference type="InterPro" id="IPR000577">
    <property type="entry name" value="Carb_kinase_FGGY"/>
</dbReference>
<dbReference type="InterPro" id="IPR018483">
    <property type="entry name" value="Carb_kinase_FGGY_CS"/>
</dbReference>
<evidence type="ECO:0000256" key="10">
    <source>
        <dbReference type="RuleBase" id="RU364073"/>
    </source>
</evidence>
<dbReference type="AlphaFoldDB" id="A0A068NM50"/>
<protein>
    <recommendedName>
        <fullName evidence="8 10">Xylulose kinase</fullName>
        <shortName evidence="8 10">Xylulokinase</shortName>
        <ecNumber evidence="8 10">2.7.1.17</ecNumber>
    </recommendedName>
</protein>
<evidence type="ECO:0000256" key="3">
    <source>
        <dbReference type="ARBA" id="ARBA00022679"/>
    </source>
</evidence>
<dbReference type="InterPro" id="IPR006000">
    <property type="entry name" value="Xylulokinase"/>
</dbReference>
<evidence type="ECO:0000256" key="9">
    <source>
        <dbReference type="RuleBase" id="RU003733"/>
    </source>
</evidence>
<keyword evidence="7 8" id="KW-0119">Carbohydrate metabolism</keyword>
<dbReference type="InterPro" id="IPR043129">
    <property type="entry name" value="ATPase_NBD"/>
</dbReference>
<dbReference type="GO" id="GO:0042732">
    <property type="term" value="P:D-xylose metabolic process"/>
    <property type="evidence" value="ECO:0007669"/>
    <property type="project" value="UniProtKB-KW"/>
</dbReference>
<keyword evidence="4 8" id="KW-0547">Nucleotide-binding</keyword>
<dbReference type="SUPFAM" id="SSF53067">
    <property type="entry name" value="Actin-like ATPase domain"/>
    <property type="match status" value="2"/>
</dbReference>
<dbReference type="GO" id="GO:0005998">
    <property type="term" value="P:xylulose catabolic process"/>
    <property type="evidence" value="ECO:0007669"/>
    <property type="project" value="UniProtKB-UniRule"/>
</dbReference>
<keyword evidence="5 8" id="KW-0418">Kinase</keyword>
<feature type="site" description="Important for activity" evidence="8">
    <location>
        <position position="8"/>
    </location>
</feature>
<name>A0A068NM50_FIMGI</name>